<feature type="transmembrane region" description="Helical" evidence="2">
    <location>
        <begin position="136"/>
        <end position="160"/>
    </location>
</feature>
<evidence type="ECO:0000313" key="4">
    <source>
        <dbReference type="Proteomes" id="UP000219612"/>
    </source>
</evidence>
<dbReference type="Proteomes" id="UP000219612">
    <property type="component" value="Unassembled WGS sequence"/>
</dbReference>
<feature type="region of interest" description="Disordered" evidence="1">
    <location>
        <begin position="1"/>
        <end position="45"/>
    </location>
</feature>
<evidence type="ECO:0008006" key="5">
    <source>
        <dbReference type="Google" id="ProtNLM"/>
    </source>
</evidence>
<keyword evidence="4" id="KW-1185">Reference proteome</keyword>
<evidence type="ECO:0000256" key="1">
    <source>
        <dbReference type="SAM" id="MobiDB-lite"/>
    </source>
</evidence>
<reference evidence="4" key="1">
    <citation type="submission" date="2017-09" db="EMBL/GenBank/DDBJ databases">
        <authorList>
            <person name="Varghese N."/>
            <person name="Submissions S."/>
        </authorList>
    </citation>
    <scope>NUCLEOTIDE SEQUENCE [LARGE SCALE GENOMIC DNA]</scope>
    <source>
        <strain evidence="4">CGMCC 4.6857</strain>
    </source>
</reference>
<keyword evidence="2" id="KW-0812">Transmembrane</keyword>
<keyword evidence="2" id="KW-0472">Membrane</keyword>
<gene>
    <name evidence="3" type="ORF">SAMN05421748_13262</name>
</gene>
<proteinExistence type="predicted"/>
<accession>A0A285K920</accession>
<keyword evidence="2" id="KW-1133">Transmembrane helix</keyword>
<protein>
    <recommendedName>
        <fullName evidence="5">Transmembrane protein</fullName>
    </recommendedName>
</protein>
<dbReference type="EMBL" id="OBDY01000032">
    <property type="protein sequence ID" value="SNY67956.1"/>
    <property type="molecule type" value="Genomic_DNA"/>
</dbReference>
<evidence type="ECO:0000313" key="3">
    <source>
        <dbReference type="EMBL" id="SNY67956.1"/>
    </source>
</evidence>
<name>A0A285K920_9ACTN</name>
<evidence type="ECO:0000256" key="2">
    <source>
        <dbReference type="SAM" id="Phobius"/>
    </source>
</evidence>
<organism evidence="3 4">
    <name type="scientific">Paractinoplanes atraurantiacus</name>
    <dbReference type="NCBI Taxonomy" id="1036182"/>
    <lineage>
        <taxon>Bacteria</taxon>
        <taxon>Bacillati</taxon>
        <taxon>Actinomycetota</taxon>
        <taxon>Actinomycetes</taxon>
        <taxon>Micromonosporales</taxon>
        <taxon>Micromonosporaceae</taxon>
        <taxon>Paractinoplanes</taxon>
    </lineage>
</organism>
<dbReference type="AlphaFoldDB" id="A0A285K920"/>
<sequence length="169" mass="17370">MIPSNGAGLPAYSMPPEASARSVTTPFGVGEPAPSARPFGPTSSQPTGVPAGTVFGSPATTAFEAHGDDIDATMAVPQQRLNGTLYGTGGYETIDTTMPVSMSAVENSGSLTGHILAQGWHDEVVDRRRGNLKVAVAMLIVLGLLVAVSVVFLLTAGSSFSDMIGKMFE</sequence>